<evidence type="ECO:0000256" key="9">
    <source>
        <dbReference type="ARBA" id="ARBA00043670"/>
    </source>
</evidence>
<comment type="catalytic activity">
    <reaction evidence="10">
        <text>1D-myo-inositol 1,2-bisphosphate + H2O = 1D-myo-inositol 2-phosphate + phosphate</text>
        <dbReference type="Rhea" id="RHEA:77135"/>
        <dbReference type="ChEBI" id="CHEBI:15377"/>
        <dbReference type="ChEBI" id="CHEBI:43474"/>
        <dbReference type="ChEBI" id="CHEBI:84142"/>
        <dbReference type="ChEBI" id="CHEBI:195539"/>
    </reaction>
    <physiologicalReaction direction="left-to-right" evidence="10">
        <dbReference type="Rhea" id="RHEA:77136"/>
    </physiologicalReaction>
</comment>
<reference evidence="20 21" key="1">
    <citation type="submission" date="2016-06" db="EMBL/GenBank/DDBJ databases">
        <title>Evolution of pathogenesis and genome organization in the Tremellales.</title>
        <authorList>
            <person name="Cuomo C."/>
            <person name="Litvintseva A."/>
            <person name="Heitman J."/>
            <person name="Chen Y."/>
            <person name="Sun S."/>
            <person name="Springer D."/>
            <person name="Dromer F."/>
            <person name="Young S."/>
            <person name="Zeng Q."/>
            <person name="Chapman S."/>
            <person name="Gujja S."/>
            <person name="Saif S."/>
            <person name="Birren B."/>
        </authorList>
    </citation>
    <scope>NUCLEOTIDE SEQUENCE [LARGE SCALE GENOMIC DNA]</scope>
    <source>
        <strain evidence="20 21">ATCC 28783</strain>
    </source>
</reference>
<dbReference type="GO" id="GO:0016158">
    <property type="term" value="F:inositol hexakisphosphate 3-phosphatase activity"/>
    <property type="evidence" value="ECO:0007669"/>
    <property type="project" value="UniProtKB-EC"/>
</dbReference>
<evidence type="ECO:0000256" key="15">
    <source>
        <dbReference type="ARBA" id="ARBA00044262"/>
    </source>
</evidence>
<dbReference type="PIRSF" id="PIRSF000894">
    <property type="entry name" value="Acid_phosphatase"/>
    <property type="match status" value="1"/>
</dbReference>
<dbReference type="OrthoDB" id="6509975at2759"/>
<evidence type="ECO:0000256" key="5">
    <source>
        <dbReference type="ARBA" id="ARBA00023157"/>
    </source>
</evidence>
<dbReference type="CDD" id="cd07061">
    <property type="entry name" value="HP_HAP_like"/>
    <property type="match status" value="1"/>
</dbReference>
<feature type="compositionally biased region" description="Low complexity" evidence="18">
    <location>
        <begin position="1"/>
        <end position="19"/>
    </location>
</feature>
<keyword evidence="4" id="KW-0378">Hydrolase</keyword>
<protein>
    <recommendedName>
        <fullName evidence="14">Phytase A</fullName>
    </recommendedName>
    <alternativeName>
        <fullName evidence="15">Histidine acid phosphatase phyA</fullName>
    </alternativeName>
    <alternativeName>
        <fullName evidence="8">Myo-inositol hexakisphosphate phosphohydrolase A</fullName>
    </alternativeName>
    <alternativeName>
        <fullName evidence="7">Myo-inositol-hexaphosphate 3-phosphohydrolase A</fullName>
    </alternativeName>
</protein>
<evidence type="ECO:0000256" key="13">
    <source>
        <dbReference type="ARBA" id="ARBA00043788"/>
    </source>
</evidence>
<dbReference type="Pfam" id="PF00328">
    <property type="entry name" value="His_Phos_2"/>
    <property type="match status" value="1"/>
</dbReference>
<feature type="disulfide bond" evidence="17">
    <location>
        <begin position="299"/>
        <end position="317"/>
    </location>
</feature>
<evidence type="ECO:0000256" key="2">
    <source>
        <dbReference type="ARBA" id="ARBA00011245"/>
    </source>
</evidence>
<dbReference type="InterPro" id="IPR016274">
    <property type="entry name" value="Histidine_acid_Pase_euk"/>
</dbReference>
<keyword evidence="19" id="KW-0472">Membrane</keyword>
<evidence type="ECO:0000313" key="20">
    <source>
        <dbReference type="EMBL" id="RXK39095.1"/>
    </source>
</evidence>
<evidence type="ECO:0000313" key="21">
    <source>
        <dbReference type="Proteomes" id="UP000289152"/>
    </source>
</evidence>
<feature type="transmembrane region" description="Helical" evidence="19">
    <location>
        <begin position="29"/>
        <end position="49"/>
    </location>
</feature>
<proteinExistence type="predicted"/>
<evidence type="ECO:0000256" key="4">
    <source>
        <dbReference type="ARBA" id="ARBA00022801"/>
    </source>
</evidence>
<comment type="catalytic activity">
    <reaction evidence="12">
        <text>1D-myo-inositol 1,2,4,5,6-pentakisphosphate + H2O = 1D-myo-inositol 1,2,5,6-tetrakisphosphate + phosphate</text>
        <dbReference type="Rhea" id="RHEA:77115"/>
        <dbReference type="ChEBI" id="CHEBI:15377"/>
        <dbReference type="ChEBI" id="CHEBI:43474"/>
        <dbReference type="ChEBI" id="CHEBI:57798"/>
        <dbReference type="ChEBI" id="CHEBI:195535"/>
    </reaction>
    <physiologicalReaction direction="left-to-right" evidence="12">
        <dbReference type="Rhea" id="RHEA:77116"/>
    </physiologicalReaction>
</comment>
<dbReference type="InterPro" id="IPR033379">
    <property type="entry name" value="Acid_Pase_AS"/>
</dbReference>
<dbReference type="GO" id="GO:0003993">
    <property type="term" value="F:acid phosphatase activity"/>
    <property type="evidence" value="ECO:0007669"/>
    <property type="project" value="TreeGrafter"/>
</dbReference>
<dbReference type="PROSITE" id="PS00778">
    <property type="entry name" value="HIS_ACID_PHOSPHAT_2"/>
    <property type="match status" value="1"/>
</dbReference>
<accession>A0A4Q1BMM4</accession>
<gene>
    <name evidence="20" type="ORF">M231_03600</name>
</gene>
<sequence>MSQSPSPTIPTQQTPLLPSSRKRRRTPPVHLYPLFLTVVLLSLMVLVVWDVSPVGNCVLRPLCRALGEGRGKEEVWWRNAGAYAPYRPLGEGRERLPRGCELDQVTIFHRHTARYPTVKGGDCLHRALHKLANRSIISPRRHPELAFLAKADLHLTGWKMTELTDQGRKAAWKAGKQTASVYKRFLSRTEGIFTRAGGISRVIETGSYWLQGFQGSPFKILPEDQRPRVDLTIPEDPETNSTLSVHKCTAFETVNPAPGVEEQIQLNPLRQPIADRLNNILRPQPPLDGIEVSCLADMCAYDSQISGVDWKGWSKWCGMFTREEWEILGYRRDVGRYYGVGQGSKYGLTMGAGYVRELVARLTDSTPLEYPTINSTLASSNLTFPRGGRRLFVDFSHDNEMVQILSAMHVLNQHNDLPKTTIQDKRSYVLAEIIPFGAKVVFERISCDMAGWEPDPGIVSSIGDREKDGRKDYVRIWVNDALQTVDDVNCKQSGLAEHGMCELDLFIDSQSWALTQADWGICATS</sequence>
<evidence type="ECO:0000256" key="12">
    <source>
        <dbReference type="ARBA" id="ARBA00043748"/>
    </source>
</evidence>
<name>A0A4Q1BMM4_TREME</name>
<evidence type="ECO:0000256" key="8">
    <source>
        <dbReference type="ARBA" id="ARBA00042300"/>
    </source>
</evidence>
<dbReference type="Gene3D" id="3.40.50.1240">
    <property type="entry name" value="Phosphoglycerate mutase-like"/>
    <property type="match status" value="1"/>
</dbReference>
<dbReference type="SUPFAM" id="SSF53254">
    <property type="entry name" value="Phosphoglycerate mutase-like"/>
    <property type="match status" value="1"/>
</dbReference>
<evidence type="ECO:0000256" key="16">
    <source>
        <dbReference type="PIRSR" id="PIRSR000894-1"/>
    </source>
</evidence>
<dbReference type="Proteomes" id="UP000289152">
    <property type="component" value="Unassembled WGS sequence"/>
</dbReference>
<comment type="subcellular location">
    <subcellularLocation>
        <location evidence="1">Secreted</location>
    </subcellularLocation>
</comment>
<evidence type="ECO:0000256" key="1">
    <source>
        <dbReference type="ARBA" id="ARBA00004613"/>
    </source>
</evidence>
<evidence type="ECO:0000256" key="11">
    <source>
        <dbReference type="ARBA" id="ARBA00043721"/>
    </source>
</evidence>
<evidence type="ECO:0000256" key="7">
    <source>
        <dbReference type="ARBA" id="ARBA00041857"/>
    </source>
</evidence>
<evidence type="ECO:0000256" key="3">
    <source>
        <dbReference type="ARBA" id="ARBA00022525"/>
    </source>
</evidence>
<dbReference type="InterPro" id="IPR029033">
    <property type="entry name" value="His_PPase_superfam"/>
</dbReference>
<evidence type="ECO:0000256" key="18">
    <source>
        <dbReference type="SAM" id="MobiDB-lite"/>
    </source>
</evidence>
<dbReference type="GO" id="GO:0005576">
    <property type="term" value="C:extracellular region"/>
    <property type="evidence" value="ECO:0007669"/>
    <property type="project" value="UniProtKB-SubCell"/>
</dbReference>
<feature type="disulfide bond" evidence="17">
    <location>
        <begin position="100"/>
        <end position="447"/>
    </location>
</feature>
<keyword evidence="19" id="KW-0812">Transmembrane</keyword>
<comment type="catalytic activity">
    <reaction evidence="9">
        <text>1D-myo-inositol 1,2,5,6-tetrakisphosphate + H2O = 1D-myo-inositol 1,2,6-trisphosphate + phosphate</text>
        <dbReference type="Rhea" id="RHEA:77119"/>
        <dbReference type="ChEBI" id="CHEBI:15377"/>
        <dbReference type="ChEBI" id="CHEBI:43474"/>
        <dbReference type="ChEBI" id="CHEBI:195535"/>
        <dbReference type="ChEBI" id="CHEBI:195537"/>
    </reaction>
    <physiologicalReaction direction="left-to-right" evidence="9">
        <dbReference type="Rhea" id="RHEA:77120"/>
    </physiologicalReaction>
</comment>
<keyword evidence="19" id="KW-1133">Transmembrane helix</keyword>
<evidence type="ECO:0000256" key="19">
    <source>
        <dbReference type="SAM" id="Phobius"/>
    </source>
</evidence>
<keyword evidence="3" id="KW-0964">Secreted</keyword>
<comment type="caution">
    <text evidence="20">The sequence shown here is derived from an EMBL/GenBank/DDBJ whole genome shotgun (WGS) entry which is preliminary data.</text>
</comment>
<evidence type="ECO:0000256" key="17">
    <source>
        <dbReference type="PIRSR" id="PIRSR000894-2"/>
    </source>
</evidence>
<dbReference type="AlphaFoldDB" id="A0A4Q1BMM4"/>
<dbReference type="PANTHER" id="PTHR20963">
    <property type="entry name" value="MULTIPLE INOSITOL POLYPHOSPHATE PHOSPHATASE-RELATED"/>
    <property type="match status" value="1"/>
</dbReference>
<dbReference type="InterPro" id="IPR000560">
    <property type="entry name" value="His_Pase_clade-2"/>
</dbReference>
<dbReference type="STRING" id="5217.A0A4Q1BMM4"/>
<comment type="catalytic activity">
    <reaction evidence="11">
        <text>1D-myo-inositol 1,2,6-trisphosphate + H2O = 1D-myo-inositol 1,2-bisphosphate + phosphate</text>
        <dbReference type="Rhea" id="RHEA:77131"/>
        <dbReference type="ChEBI" id="CHEBI:15377"/>
        <dbReference type="ChEBI" id="CHEBI:43474"/>
        <dbReference type="ChEBI" id="CHEBI:195537"/>
        <dbReference type="ChEBI" id="CHEBI:195539"/>
    </reaction>
    <physiologicalReaction direction="left-to-right" evidence="11">
        <dbReference type="Rhea" id="RHEA:77132"/>
    </physiologicalReaction>
</comment>
<dbReference type="EMBL" id="SDIL01000036">
    <property type="protein sequence ID" value="RXK39095.1"/>
    <property type="molecule type" value="Genomic_DNA"/>
</dbReference>
<feature type="region of interest" description="Disordered" evidence="18">
    <location>
        <begin position="1"/>
        <end position="24"/>
    </location>
</feature>
<evidence type="ECO:0000256" key="6">
    <source>
        <dbReference type="ARBA" id="ARBA00023180"/>
    </source>
</evidence>
<keyword evidence="6" id="KW-0325">Glycoprotein</keyword>
<dbReference type="InParanoid" id="A0A4Q1BMM4"/>
<dbReference type="PANTHER" id="PTHR20963:SF24">
    <property type="entry name" value="3-PHYTASE B"/>
    <property type="match status" value="1"/>
</dbReference>
<dbReference type="VEuPathDB" id="FungiDB:TREMEDRAFT_67315"/>
<comment type="catalytic activity">
    <reaction evidence="13">
        <text>1D-myo-inositol hexakisphosphate + H2O = 1D-myo-inositol 1,2,4,5,6-pentakisphosphate + phosphate</text>
        <dbReference type="Rhea" id="RHEA:16989"/>
        <dbReference type="ChEBI" id="CHEBI:15377"/>
        <dbReference type="ChEBI" id="CHEBI:43474"/>
        <dbReference type="ChEBI" id="CHEBI:57798"/>
        <dbReference type="ChEBI" id="CHEBI:58130"/>
        <dbReference type="EC" id="3.1.3.8"/>
    </reaction>
    <physiologicalReaction direction="left-to-right" evidence="13">
        <dbReference type="Rhea" id="RHEA:16990"/>
    </physiologicalReaction>
</comment>
<keyword evidence="5 17" id="KW-1015">Disulfide bond</keyword>
<feature type="active site" description="Proton donor" evidence="16">
    <location>
        <position position="398"/>
    </location>
</feature>
<organism evidence="20 21">
    <name type="scientific">Tremella mesenterica</name>
    <name type="common">Jelly fungus</name>
    <dbReference type="NCBI Taxonomy" id="5217"/>
    <lineage>
        <taxon>Eukaryota</taxon>
        <taxon>Fungi</taxon>
        <taxon>Dikarya</taxon>
        <taxon>Basidiomycota</taxon>
        <taxon>Agaricomycotina</taxon>
        <taxon>Tremellomycetes</taxon>
        <taxon>Tremellales</taxon>
        <taxon>Tremellaceae</taxon>
        <taxon>Tremella</taxon>
    </lineage>
</organism>
<evidence type="ECO:0000256" key="14">
    <source>
        <dbReference type="ARBA" id="ARBA00044106"/>
    </source>
</evidence>
<comment type="subunit">
    <text evidence="2">Monomer.</text>
</comment>
<evidence type="ECO:0000256" key="10">
    <source>
        <dbReference type="ARBA" id="ARBA00043675"/>
    </source>
</evidence>
<feature type="disulfide bond" evidence="17">
    <location>
        <begin position="490"/>
        <end position="501"/>
    </location>
</feature>
<keyword evidence="21" id="KW-1185">Reference proteome</keyword>
<feature type="active site" description="Nucleophile" evidence="16">
    <location>
        <position position="111"/>
    </location>
</feature>